<protein>
    <recommendedName>
        <fullName evidence="3">RPEL repeat protein</fullName>
    </recommendedName>
</protein>
<keyword evidence="2" id="KW-1185">Reference proteome</keyword>
<dbReference type="EMBL" id="JAHRIO010027865">
    <property type="protein sequence ID" value="MEQ2166976.1"/>
    <property type="molecule type" value="Genomic_DNA"/>
</dbReference>
<gene>
    <name evidence="1" type="ORF">GOODEAATRI_034040</name>
</gene>
<proteinExistence type="predicted"/>
<organism evidence="1 2">
    <name type="scientific">Goodea atripinnis</name>
    <dbReference type="NCBI Taxonomy" id="208336"/>
    <lineage>
        <taxon>Eukaryota</taxon>
        <taxon>Metazoa</taxon>
        <taxon>Chordata</taxon>
        <taxon>Craniata</taxon>
        <taxon>Vertebrata</taxon>
        <taxon>Euteleostomi</taxon>
        <taxon>Actinopterygii</taxon>
        <taxon>Neopterygii</taxon>
        <taxon>Teleostei</taxon>
        <taxon>Neoteleostei</taxon>
        <taxon>Acanthomorphata</taxon>
        <taxon>Ovalentaria</taxon>
        <taxon>Atherinomorphae</taxon>
        <taxon>Cyprinodontiformes</taxon>
        <taxon>Goodeidae</taxon>
        <taxon>Goodea</taxon>
    </lineage>
</organism>
<evidence type="ECO:0000313" key="1">
    <source>
        <dbReference type="EMBL" id="MEQ2166976.1"/>
    </source>
</evidence>
<reference evidence="1 2" key="1">
    <citation type="submission" date="2021-06" db="EMBL/GenBank/DDBJ databases">
        <authorList>
            <person name="Palmer J.M."/>
        </authorList>
    </citation>
    <scope>NUCLEOTIDE SEQUENCE [LARGE SCALE GENOMIC DNA]</scope>
    <source>
        <strain evidence="1 2">GA_2019</strain>
        <tissue evidence="1">Muscle</tissue>
    </source>
</reference>
<evidence type="ECO:0000313" key="2">
    <source>
        <dbReference type="Proteomes" id="UP001476798"/>
    </source>
</evidence>
<name>A0ABV0N7F9_9TELE</name>
<comment type="caution">
    <text evidence="1">The sequence shown here is derived from an EMBL/GenBank/DDBJ whole genome shotgun (WGS) entry which is preliminary data.</text>
</comment>
<evidence type="ECO:0008006" key="3">
    <source>
        <dbReference type="Google" id="ProtNLM"/>
    </source>
</evidence>
<sequence>MTGLINDNVRAEMRKYLQDENSDELLLQKMQTAQYNERERALKIKLNRPTLRAALNVEESETPNDSCIIQPLAKSNKLVKDNSLYSKIEESKQQSGNLLVK</sequence>
<accession>A0ABV0N7F9</accession>
<dbReference type="Proteomes" id="UP001476798">
    <property type="component" value="Unassembled WGS sequence"/>
</dbReference>